<feature type="binding site" evidence="1">
    <location>
        <position position="8"/>
    </location>
    <ligand>
        <name>Zn(2+)</name>
        <dbReference type="ChEBI" id="CHEBI:29105"/>
    </ligand>
</feature>
<evidence type="ECO:0000256" key="2">
    <source>
        <dbReference type="SAM" id="MobiDB-lite"/>
    </source>
</evidence>
<dbReference type="Proteomes" id="UP000801492">
    <property type="component" value="Unassembled WGS sequence"/>
</dbReference>
<dbReference type="AlphaFoldDB" id="A0A8K0CZT9"/>
<gene>
    <name evidence="4" type="ORF">ILUMI_12309</name>
</gene>
<evidence type="ECO:0000313" key="4">
    <source>
        <dbReference type="EMBL" id="KAF2893868.1"/>
    </source>
</evidence>
<dbReference type="SUPFAM" id="SSF57716">
    <property type="entry name" value="Glucocorticoid receptor-like (DNA-binding domain)"/>
    <property type="match status" value="1"/>
</dbReference>
<reference evidence="4" key="1">
    <citation type="submission" date="2019-08" db="EMBL/GenBank/DDBJ databases">
        <title>The genome of the North American firefly Photinus pyralis.</title>
        <authorList>
            <consortium name="Photinus pyralis genome working group"/>
            <person name="Fallon T.R."/>
            <person name="Sander Lower S.E."/>
            <person name="Weng J.-K."/>
        </authorList>
    </citation>
    <scope>NUCLEOTIDE SEQUENCE</scope>
    <source>
        <strain evidence="4">TRF0915ILg1</strain>
        <tissue evidence="4">Whole body</tissue>
    </source>
</reference>
<organism evidence="4 5">
    <name type="scientific">Ignelater luminosus</name>
    <name type="common">Cucubano</name>
    <name type="synonym">Pyrophorus luminosus</name>
    <dbReference type="NCBI Taxonomy" id="2038154"/>
    <lineage>
        <taxon>Eukaryota</taxon>
        <taxon>Metazoa</taxon>
        <taxon>Ecdysozoa</taxon>
        <taxon>Arthropoda</taxon>
        <taxon>Hexapoda</taxon>
        <taxon>Insecta</taxon>
        <taxon>Pterygota</taxon>
        <taxon>Neoptera</taxon>
        <taxon>Endopterygota</taxon>
        <taxon>Coleoptera</taxon>
        <taxon>Polyphaga</taxon>
        <taxon>Elateriformia</taxon>
        <taxon>Elateroidea</taxon>
        <taxon>Elateridae</taxon>
        <taxon>Agrypninae</taxon>
        <taxon>Pyrophorini</taxon>
        <taxon>Ignelater</taxon>
    </lineage>
</organism>
<keyword evidence="1" id="KW-0479">Metal-binding</keyword>
<feature type="domain" description="ZAD" evidence="3">
    <location>
        <begin position="6"/>
        <end position="75"/>
    </location>
</feature>
<keyword evidence="5" id="KW-1185">Reference proteome</keyword>
<evidence type="ECO:0000313" key="5">
    <source>
        <dbReference type="Proteomes" id="UP000801492"/>
    </source>
</evidence>
<dbReference type="OrthoDB" id="8922241at2759"/>
<evidence type="ECO:0000256" key="1">
    <source>
        <dbReference type="PROSITE-ProRule" id="PRU01263"/>
    </source>
</evidence>
<dbReference type="InterPro" id="IPR012934">
    <property type="entry name" value="Znf_AD"/>
</dbReference>
<dbReference type="SMART" id="SM00868">
    <property type="entry name" value="zf-AD"/>
    <property type="match status" value="1"/>
</dbReference>
<feature type="binding site" evidence="1">
    <location>
        <position position="48"/>
    </location>
    <ligand>
        <name>Zn(2+)</name>
        <dbReference type="ChEBI" id="CHEBI:29105"/>
    </ligand>
</feature>
<feature type="region of interest" description="Disordered" evidence="2">
    <location>
        <begin position="240"/>
        <end position="275"/>
    </location>
</feature>
<keyword evidence="1" id="KW-0863">Zinc-finger</keyword>
<dbReference type="GO" id="GO:0005634">
    <property type="term" value="C:nucleus"/>
    <property type="evidence" value="ECO:0007669"/>
    <property type="project" value="InterPro"/>
</dbReference>
<dbReference type="Pfam" id="PF07776">
    <property type="entry name" value="zf-AD"/>
    <property type="match status" value="1"/>
</dbReference>
<sequence length="909" mass="104561">MLYLVDFCRLCLNFQGEFIDMCNDDIMEKVIACINGLEFDEKLPSLICDKCLEQLDNFFDFRNRCLQSEFLINRYIGKLQSANTANKFTLTKLKVDVLQNFGRSDKHLDNVKMPRKDLGNGLNDRNITTANINLQFPQFSSMCDNLQNSIFSEDEDDIFLEEEEDEYETSQTQDNTKSLINNKGYIEQKKESNNINSIIENNQQNKLQLDDFDGLDNLCGVQTNIMERVKLQKRQVRIRTQEDKLPAPKHIGTSKESLESNNTEDTTNSKDEINDTKQLEQQTFKNNVFIYSVDEGTIHSSNLDGRVINLNHELNQLKYNLLSYLKRNPLGTRCLSKINLIIDSVICNFKDKLKNNFEHDYELEGFNNLNMFETPEAIISKYKDINKLEDVALDNNYKDTIPKEINLVKSQDLIPQGDNVSQISAFDTSKNKCTPENATIPNLCKTQTTTMDIEDNLATHVVFNKNLVNVTPKMTSQKSRKKPVSRSSLKVNPVKLTQDETLKYSIYTAPRSNIFPYRSQSTSPILKSLLVSTDNMKLTDNSSCSNVLVTHIEALADHDYAKRYNTVENDINPMKSVSKPNVEYNNEPCISTPPRLSISLNYQNDTSLMTSPSSSSALNSQDEMCLGISLKYNQDSFTGIYNNIEAKPVEDFSLFEEDSTMVDSKAIIIENVDVLQDLNMPYQNKNDDDNLYLNEKPNEETYPSTNTNSVLIGTRKNNRLQEIVESAKYKIRKKKQKLNFLYDDPLNILKTWTKRRRKTTKMNKRKKSGIVKRNVHVIKNPQPLLNIDTKKPPIKEDSDDSEIDVVTVSDQSQQVFQYYNNLQKNEAERSRRQEIRASAKILNDSMFDNDKLTTDAPQNLSLSQTVSAARKCIHNLNKEDESNNLELIRLSIKQNELQRRLDFLLGYDR</sequence>
<name>A0A8K0CZT9_IGNLU</name>
<dbReference type="PROSITE" id="PS51915">
    <property type="entry name" value="ZAD"/>
    <property type="match status" value="1"/>
</dbReference>
<feature type="binding site" evidence="1">
    <location>
        <position position="51"/>
    </location>
    <ligand>
        <name>Zn(2+)</name>
        <dbReference type="ChEBI" id="CHEBI:29105"/>
    </ligand>
</feature>
<feature type="binding site" evidence="1">
    <location>
        <position position="11"/>
    </location>
    <ligand>
        <name>Zn(2+)</name>
        <dbReference type="ChEBI" id="CHEBI:29105"/>
    </ligand>
</feature>
<keyword evidence="1" id="KW-0862">Zinc</keyword>
<dbReference type="EMBL" id="VTPC01007591">
    <property type="protein sequence ID" value="KAF2893868.1"/>
    <property type="molecule type" value="Genomic_DNA"/>
</dbReference>
<proteinExistence type="predicted"/>
<protein>
    <recommendedName>
        <fullName evidence="3">ZAD domain-containing protein</fullName>
    </recommendedName>
</protein>
<comment type="caution">
    <text evidence="4">The sequence shown here is derived from an EMBL/GenBank/DDBJ whole genome shotgun (WGS) entry which is preliminary data.</text>
</comment>
<accession>A0A8K0CZT9</accession>
<dbReference type="GO" id="GO:0008270">
    <property type="term" value="F:zinc ion binding"/>
    <property type="evidence" value="ECO:0007669"/>
    <property type="project" value="UniProtKB-UniRule"/>
</dbReference>
<evidence type="ECO:0000259" key="3">
    <source>
        <dbReference type="PROSITE" id="PS51915"/>
    </source>
</evidence>